<gene>
    <name evidence="5" type="ORF">BRAFLDRAFT_88602</name>
</gene>
<proteinExistence type="predicted"/>
<evidence type="ECO:0000256" key="3">
    <source>
        <dbReference type="SAM" id="SignalP"/>
    </source>
</evidence>
<feature type="domain" description="Fibrinogen C-terminal" evidence="4">
    <location>
        <begin position="251"/>
        <end position="470"/>
    </location>
</feature>
<keyword evidence="2" id="KW-0175">Coiled coil</keyword>
<dbReference type="InterPro" id="IPR020837">
    <property type="entry name" value="Fibrinogen_CS"/>
</dbReference>
<dbReference type="InterPro" id="IPR002181">
    <property type="entry name" value="Fibrinogen_a/b/g_C_dom"/>
</dbReference>
<evidence type="ECO:0000259" key="4">
    <source>
        <dbReference type="PROSITE" id="PS51406"/>
    </source>
</evidence>
<dbReference type="EMBL" id="GG666513">
    <property type="protein sequence ID" value="EEN60323.1"/>
    <property type="molecule type" value="Genomic_DNA"/>
</dbReference>
<dbReference type="FunFam" id="3.90.215.10:FF:000001">
    <property type="entry name" value="Tenascin isoform 1"/>
    <property type="match status" value="1"/>
</dbReference>
<reference evidence="5" key="1">
    <citation type="journal article" date="2008" name="Nature">
        <title>The amphioxus genome and the evolution of the chordate karyotype.</title>
        <authorList>
            <consortium name="US DOE Joint Genome Institute (JGI-PGF)"/>
            <person name="Putnam N.H."/>
            <person name="Butts T."/>
            <person name="Ferrier D.E.K."/>
            <person name="Furlong R.F."/>
            <person name="Hellsten U."/>
            <person name="Kawashima T."/>
            <person name="Robinson-Rechavi M."/>
            <person name="Shoguchi E."/>
            <person name="Terry A."/>
            <person name="Yu J.-K."/>
            <person name="Benito-Gutierrez E.L."/>
            <person name="Dubchak I."/>
            <person name="Garcia-Fernandez J."/>
            <person name="Gibson-Brown J.J."/>
            <person name="Grigoriev I.V."/>
            <person name="Horton A.C."/>
            <person name="de Jong P.J."/>
            <person name="Jurka J."/>
            <person name="Kapitonov V.V."/>
            <person name="Kohara Y."/>
            <person name="Kuroki Y."/>
            <person name="Lindquist E."/>
            <person name="Lucas S."/>
            <person name="Osoegawa K."/>
            <person name="Pennacchio L.A."/>
            <person name="Salamov A.A."/>
            <person name="Satou Y."/>
            <person name="Sauka-Spengler T."/>
            <person name="Schmutz J."/>
            <person name="Shin-I T."/>
            <person name="Toyoda A."/>
            <person name="Bronner-Fraser M."/>
            <person name="Fujiyama A."/>
            <person name="Holland L.Z."/>
            <person name="Holland P.W.H."/>
            <person name="Satoh N."/>
            <person name="Rokhsar D.S."/>
        </authorList>
    </citation>
    <scope>NUCLEOTIDE SEQUENCE [LARGE SCALE GENOMIC DNA]</scope>
    <source>
        <strain evidence="5">S238N-H82</strain>
        <tissue evidence="5">Testes</tissue>
    </source>
</reference>
<accession>C3YH87</accession>
<dbReference type="SMART" id="SM00186">
    <property type="entry name" value="FBG"/>
    <property type="match status" value="1"/>
</dbReference>
<evidence type="ECO:0000256" key="2">
    <source>
        <dbReference type="SAM" id="Coils"/>
    </source>
</evidence>
<sequence length="470" mass="52454">MSKVVFLALLALLQQGGAANVKTLPEIVHHETAGGNSEVTGQITLHCPAQPAPSCPALDHLLLLLSTQESLEGQIEQLKNMTDSIDGQLQQLAPQELTETIEIPPLPMCLWSETKLNSPFVRSLRVIFEQIQATVEALQTTVSSQDSIIQQQAAALQQLQETLQQLETTNQQQATTIQQHVNSLQQLEATNPQQESSLQQLNTTIQQQDTALQQQEETLQRQEATLQQQANAIHQQATTIQQCTTNLQQLEDRVTGPQSCNELLNNGYNTSGVYTLYPAGEVTSPIHVYCDMDTDGGGWTVFQRRKDGSVDFYLDWQNYKTGFGDLGGEFWLGNDNLHHLTAQGGYELRVDLEDFEGNSAYAKYSNFSVEDEGHLYRLTVGGYSGTAGDGMAGHSSMFFSTKDKDNDIHESNDCAQTYKGAWWYYRCHRANLNGLYHGGPHQSYADGVNWGLWKGQRYSLKHTEMKIRPR</sequence>
<dbReference type="Gene3D" id="3.90.215.10">
    <property type="entry name" value="Gamma Fibrinogen, chain A, domain 1"/>
    <property type="match status" value="1"/>
</dbReference>
<dbReference type="InterPro" id="IPR050373">
    <property type="entry name" value="Fibrinogen_C-term_domain"/>
</dbReference>
<dbReference type="PROSITE" id="PS51406">
    <property type="entry name" value="FIBRINOGEN_C_2"/>
    <property type="match status" value="1"/>
</dbReference>
<dbReference type="PROSITE" id="PS00514">
    <property type="entry name" value="FIBRINOGEN_C_1"/>
    <property type="match status" value="1"/>
</dbReference>
<dbReference type="InParanoid" id="C3YH87"/>
<dbReference type="InterPro" id="IPR036056">
    <property type="entry name" value="Fibrinogen-like_C"/>
</dbReference>
<dbReference type="NCBIfam" id="NF040941">
    <property type="entry name" value="GGGWT_bact"/>
    <property type="match status" value="1"/>
</dbReference>
<dbReference type="InterPro" id="IPR014716">
    <property type="entry name" value="Fibrinogen_a/b/g_C_1"/>
</dbReference>
<keyword evidence="1" id="KW-1015">Disulfide bond</keyword>
<dbReference type="CDD" id="cd00087">
    <property type="entry name" value="FReD"/>
    <property type="match status" value="1"/>
</dbReference>
<protein>
    <recommendedName>
        <fullName evidence="4">Fibrinogen C-terminal domain-containing protein</fullName>
    </recommendedName>
</protein>
<evidence type="ECO:0000256" key="1">
    <source>
        <dbReference type="ARBA" id="ARBA00023157"/>
    </source>
</evidence>
<name>C3YH87_BRAFL</name>
<organism>
    <name type="scientific">Branchiostoma floridae</name>
    <name type="common">Florida lancelet</name>
    <name type="synonym">Amphioxus</name>
    <dbReference type="NCBI Taxonomy" id="7739"/>
    <lineage>
        <taxon>Eukaryota</taxon>
        <taxon>Metazoa</taxon>
        <taxon>Chordata</taxon>
        <taxon>Cephalochordata</taxon>
        <taxon>Leptocardii</taxon>
        <taxon>Amphioxiformes</taxon>
        <taxon>Branchiostomatidae</taxon>
        <taxon>Branchiostoma</taxon>
    </lineage>
</organism>
<feature type="coiled-coil region" evidence="2">
    <location>
        <begin position="149"/>
        <end position="253"/>
    </location>
</feature>
<keyword evidence="3" id="KW-0732">Signal</keyword>
<dbReference type="SUPFAM" id="SSF56496">
    <property type="entry name" value="Fibrinogen C-terminal domain-like"/>
    <property type="match status" value="1"/>
</dbReference>
<evidence type="ECO:0000313" key="5">
    <source>
        <dbReference type="EMBL" id="EEN60323.1"/>
    </source>
</evidence>
<dbReference type="PANTHER" id="PTHR19143">
    <property type="entry name" value="FIBRINOGEN/TENASCIN/ANGIOPOEITIN"/>
    <property type="match status" value="1"/>
</dbReference>
<dbReference type="AlphaFoldDB" id="C3YH87"/>
<dbReference type="eggNOG" id="KOG2579">
    <property type="taxonomic scope" value="Eukaryota"/>
</dbReference>
<feature type="signal peptide" evidence="3">
    <location>
        <begin position="1"/>
        <end position="18"/>
    </location>
</feature>
<dbReference type="Pfam" id="PF00147">
    <property type="entry name" value="Fibrinogen_C"/>
    <property type="match status" value="1"/>
</dbReference>
<feature type="chain" id="PRO_5002935246" description="Fibrinogen C-terminal domain-containing protein" evidence="3">
    <location>
        <begin position="19"/>
        <end position="470"/>
    </location>
</feature>
<dbReference type="PANTHER" id="PTHR19143:SF458">
    <property type="entry name" value="FIBRINOGEN C-TERMINAL DOMAIN-CONTAINING PROTEIN-RELATED"/>
    <property type="match status" value="1"/>
</dbReference>